<dbReference type="PANTHER" id="PTHR43303:SF4">
    <property type="entry name" value="NADPH DEHYDROGENASE C23G7.10C-RELATED"/>
    <property type="match status" value="1"/>
</dbReference>
<accession>A0A917A206</accession>
<sequence>MPNLFSPYTLKGVTLRNRIAMSPMTMYRSQDGLMNDFHMMLLGSRAAGGFGLVFPEQLAITADGRTSVTCAGIYDDAQLDGLSRATAMIKSMGAVPAIQLGHTGRKGSSLKPWEGGAQLSPDHPDGWQVTGPSAIPYGGKHTLPVHPLSRAEIKQLHKDYASAAKRAHQAGFEWLELHFAHGYLGASFFSPLANQRTDEYGGSAENRLRFHLETLDAVREVWPERFPLTIRLGSDDLHKDGIQFDDAIVAVAAMKAHGVDLADLSLGFNTDDMCERPFNQLAFMVERGSRLRREVNIPVGVSWNLGVPALANRVIEEGAIDLVFLGRPALSNPHWPVWAARELQHVAPFSLLPQDWSFWLDSHRAHDAALGWPEVGSPTS</sequence>
<dbReference type="AlphaFoldDB" id="A0A917A206"/>
<dbReference type="GO" id="GO:0010181">
    <property type="term" value="F:FMN binding"/>
    <property type="evidence" value="ECO:0007669"/>
    <property type="project" value="InterPro"/>
</dbReference>
<evidence type="ECO:0000259" key="6">
    <source>
        <dbReference type="Pfam" id="PF00724"/>
    </source>
</evidence>
<dbReference type="InterPro" id="IPR013785">
    <property type="entry name" value="Aldolase_TIM"/>
</dbReference>
<keyword evidence="8" id="KW-1185">Reference proteome</keyword>
<dbReference type="Gene3D" id="3.20.20.70">
    <property type="entry name" value="Aldolase class I"/>
    <property type="match status" value="1"/>
</dbReference>
<feature type="domain" description="NADH:flavin oxidoreductase/NADH oxidase N-terminal" evidence="6">
    <location>
        <begin position="4"/>
        <end position="343"/>
    </location>
</feature>
<keyword evidence="2" id="KW-0285">Flavoprotein</keyword>
<protein>
    <submittedName>
        <fullName evidence="7">NADH:flavin oxidoreductase/NADH oxidase</fullName>
    </submittedName>
</protein>
<dbReference type="Proteomes" id="UP000635071">
    <property type="component" value="Unassembled WGS sequence"/>
</dbReference>
<dbReference type="PANTHER" id="PTHR43303">
    <property type="entry name" value="NADPH DEHYDROGENASE C23G7.10C-RELATED"/>
    <property type="match status" value="1"/>
</dbReference>
<keyword evidence="3" id="KW-0288">FMN</keyword>
<dbReference type="RefSeq" id="WP_188764249.1">
    <property type="nucleotide sequence ID" value="NZ_BMJM01000017.1"/>
</dbReference>
<evidence type="ECO:0000256" key="2">
    <source>
        <dbReference type="ARBA" id="ARBA00022630"/>
    </source>
</evidence>
<dbReference type="EMBL" id="BMJM01000017">
    <property type="protein sequence ID" value="GGE21595.1"/>
    <property type="molecule type" value="Genomic_DNA"/>
</dbReference>
<dbReference type="InterPro" id="IPR001155">
    <property type="entry name" value="OxRdtase_FMN_N"/>
</dbReference>
<dbReference type="GO" id="GO:0003959">
    <property type="term" value="F:NADPH dehydrogenase activity"/>
    <property type="evidence" value="ECO:0007669"/>
    <property type="project" value="InterPro"/>
</dbReference>
<evidence type="ECO:0000256" key="1">
    <source>
        <dbReference type="ARBA" id="ARBA00001917"/>
    </source>
</evidence>
<evidence type="ECO:0000256" key="3">
    <source>
        <dbReference type="ARBA" id="ARBA00022643"/>
    </source>
</evidence>
<reference evidence="7" key="1">
    <citation type="journal article" date="2014" name="Int. J. Syst. Evol. Microbiol.">
        <title>Complete genome sequence of Corynebacterium casei LMG S-19264T (=DSM 44701T), isolated from a smear-ripened cheese.</title>
        <authorList>
            <consortium name="US DOE Joint Genome Institute (JGI-PGF)"/>
            <person name="Walter F."/>
            <person name="Albersmeier A."/>
            <person name="Kalinowski J."/>
            <person name="Ruckert C."/>
        </authorList>
    </citation>
    <scope>NUCLEOTIDE SEQUENCE</scope>
    <source>
        <strain evidence="7">CGMCC 1.15519</strain>
    </source>
</reference>
<keyword evidence="5" id="KW-0560">Oxidoreductase</keyword>
<organism evidence="7 8">
    <name type="scientific">Sandarakinorhabdus glacialis</name>
    <dbReference type="NCBI Taxonomy" id="1614636"/>
    <lineage>
        <taxon>Bacteria</taxon>
        <taxon>Pseudomonadati</taxon>
        <taxon>Pseudomonadota</taxon>
        <taxon>Alphaproteobacteria</taxon>
        <taxon>Sphingomonadales</taxon>
        <taxon>Sphingosinicellaceae</taxon>
        <taxon>Sandarakinorhabdus</taxon>
    </lineage>
</organism>
<dbReference type="Pfam" id="PF00724">
    <property type="entry name" value="Oxidored_FMN"/>
    <property type="match status" value="1"/>
</dbReference>
<proteinExistence type="predicted"/>
<keyword evidence="4" id="KW-0521">NADP</keyword>
<dbReference type="GO" id="GO:0050661">
    <property type="term" value="F:NADP binding"/>
    <property type="evidence" value="ECO:0007669"/>
    <property type="project" value="InterPro"/>
</dbReference>
<evidence type="ECO:0000313" key="8">
    <source>
        <dbReference type="Proteomes" id="UP000635071"/>
    </source>
</evidence>
<reference evidence="7" key="2">
    <citation type="submission" date="2020-09" db="EMBL/GenBank/DDBJ databases">
        <authorList>
            <person name="Sun Q."/>
            <person name="Zhou Y."/>
        </authorList>
    </citation>
    <scope>NUCLEOTIDE SEQUENCE</scope>
    <source>
        <strain evidence="7">CGMCC 1.15519</strain>
    </source>
</reference>
<name>A0A917A206_9SPHN</name>
<evidence type="ECO:0000256" key="5">
    <source>
        <dbReference type="ARBA" id="ARBA00023002"/>
    </source>
</evidence>
<comment type="caution">
    <text evidence="7">The sequence shown here is derived from an EMBL/GenBank/DDBJ whole genome shotgun (WGS) entry which is preliminary data.</text>
</comment>
<evidence type="ECO:0000256" key="4">
    <source>
        <dbReference type="ARBA" id="ARBA00022857"/>
    </source>
</evidence>
<dbReference type="SUPFAM" id="SSF51395">
    <property type="entry name" value="FMN-linked oxidoreductases"/>
    <property type="match status" value="1"/>
</dbReference>
<dbReference type="CDD" id="cd02932">
    <property type="entry name" value="OYE_YqiM_FMN"/>
    <property type="match status" value="1"/>
</dbReference>
<comment type="cofactor">
    <cofactor evidence="1">
        <name>FMN</name>
        <dbReference type="ChEBI" id="CHEBI:58210"/>
    </cofactor>
</comment>
<gene>
    <name evidence="7" type="ORF">GCM10011529_30310</name>
</gene>
<evidence type="ECO:0000313" key="7">
    <source>
        <dbReference type="EMBL" id="GGE21595.1"/>
    </source>
</evidence>
<dbReference type="InterPro" id="IPR044152">
    <property type="entry name" value="YqjM-like"/>
</dbReference>